<reference evidence="2 3" key="1">
    <citation type="submission" date="2019-08" db="EMBL/GenBank/DDBJ databases">
        <title>Draft genome sequences of two oriental melons (Cucumis melo L. var makuwa).</title>
        <authorList>
            <person name="Kwon S.-Y."/>
        </authorList>
    </citation>
    <scope>NUCLEOTIDE SEQUENCE [LARGE SCALE GENOMIC DNA]</scope>
    <source>
        <strain evidence="3">cv. SW 3</strain>
        <tissue evidence="2">Leaf</tissue>
    </source>
</reference>
<evidence type="ECO:0000256" key="1">
    <source>
        <dbReference type="SAM" id="MobiDB-lite"/>
    </source>
</evidence>
<name>A0A5A7U2H3_CUCMM</name>
<accession>A0A5A7U2H3</accession>
<dbReference type="EMBL" id="SSTE01013041">
    <property type="protein sequence ID" value="KAA0047875.1"/>
    <property type="molecule type" value="Genomic_DNA"/>
</dbReference>
<dbReference type="AlphaFoldDB" id="A0A5A7U2H3"/>
<gene>
    <name evidence="2" type="ORF">E6C27_scaffold133G001450</name>
</gene>
<protein>
    <submittedName>
        <fullName evidence="2">Uncharacterized protein</fullName>
    </submittedName>
</protein>
<feature type="region of interest" description="Disordered" evidence="1">
    <location>
        <begin position="85"/>
        <end position="112"/>
    </location>
</feature>
<evidence type="ECO:0000313" key="2">
    <source>
        <dbReference type="EMBL" id="KAA0047875.1"/>
    </source>
</evidence>
<sequence length="176" mass="20485">MWIMKKKEKERSRSPTETQEARHEFDKDRVLVLIESTKTSLSCQEETLQPIDAILINQTKPPNPDNSNQDIFHETSYDLATLLDDATRESEEGDKEKEVPKETIDDPIQEEKEKLLEDVGEKSLPSPPKSIPEVVTWLDKLKEVVKEEKEVDMDYVVQFMDEFICKPLEKGFEDIF</sequence>
<proteinExistence type="predicted"/>
<evidence type="ECO:0000313" key="3">
    <source>
        <dbReference type="Proteomes" id="UP000321393"/>
    </source>
</evidence>
<organism evidence="2 3">
    <name type="scientific">Cucumis melo var. makuwa</name>
    <name type="common">Oriental melon</name>
    <dbReference type="NCBI Taxonomy" id="1194695"/>
    <lineage>
        <taxon>Eukaryota</taxon>
        <taxon>Viridiplantae</taxon>
        <taxon>Streptophyta</taxon>
        <taxon>Embryophyta</taxon>
        <taxon>Tracheophyta</taxon>
        <taxon>Spermatophyta</taxon>
        <taxon>Magnoliopsida</taxon>
        <taxon>eudicotyledons</taxon>
        <taxon>Gunneridae</taxon>
        <taxon>Pentapetalae</taxon>
        <taxon>rosids</taxon>
        <taxon>fabids</taxon>
        <taxon>Cucurbitales</taxon>
        <taxon>Cucurbitaceae</taxon>
        <taxon>Benincaseae</taxon>
        <taxon>Cucumis</taxon>
    </lineage>
</organism>
<comment type="caution">
    <text evidence="2">The sequence shown here is derived from an EMBL/GenBank/DDBJ whole genome shotgun (WGS) entry which is preliminary data.</text>
</comment>
<dbReference type="Proteomes" id="UP000321393">
    <property type="component" value="Unassembled WGS sequence"/>
</dbReference>
<feature type="region of interest" description="Disordered" evidence="1">
    <location>
        <begin position="1"/>
        <end position="26"/>
    </location>
</feature>